<dbReference type="AlphaFoldDB" id="A0A914M4K8"/>
<feature type="compositionally biased region" description="Polar residues" evidence="1">
    <location>
        <begin position="10"/>
        <end position="24"/>
    </location>
</feature>
<proteinExistence type="predicted"/>
<evidence type="ECO:0000313" key="2">
    <source>
        <dbReference type="Proteomes" id="UP000887563"/>
    </source>
</evidence>
<evidence type="ECO:0000256" key="1">
    <source>
        <dbReference type="SAM" id="MobiDB-lite"/>
    </source>
</evidence>
<name>A0A914M4K8_MELIC</name>
<reference evidence="3" key="1">
    <citation type="submission" date="2022-11" db="UniProtKB">
        <authorList>
            <consortium name="WormBaseParasite"/>
        </authorList>
    </citation>
    <scope>IDENTIFICATION</scope>
</reference>
<organism evidence="2 3">
    <name type="scientific">Meloidogyne incognita</name>
    <name type="common">Southern root-knot nematode worm</name>
    <name type="synonym">Oxyuris incognita</name>
    <dbReference type="NCBI Taxonomy" id="6306"/>
    <lineage>
        <taxon>Eukaryota</taxon>
        <taxon>Metazoa</taxon>
        <taxon>Ecdysozoa</taxon>
        <taxon>Nematoda</taxon>
        <taxon>Chromadorea</taxon>
        <taxon>Rhabditida</taxon>
        <taxon>Tylenchina</taxon>
        <taxon>Tylenchomorpha</taxon>
        <taxon>Tylenchoidea</taxon>
        <taxon>Meloidogynidae</taxon>
        <taxon>Meloidogyninae</taxon>
        <taxon>Meloidogyne</taxon>
        <taxon>Meloidogyne incognita group</taxon>
    </lineage>
</organism>
<dbReference type="WBParaSite" id="Minc3s01184g21493">
    <property type="protein sequence ID" value="Minc3s01184g21493"/>
    <property type="gene ID" value="Minc3s01184g21493"/>
</dbReference>
<keyword evidence="2" id="KW-1185">Reference proteome</keyword>
<protein>
    <submittedName>
        <fullName evidence="3">Uncharacterized protein</fullName>
    </submittedName>
</protein>
<feature type="compositionally biased region" description="Basic and acidic residues" evidence="1">
    <location>
        <begin position="148"/>
        <end position="158"/>
    </location>
</feature>
<accession>A0A914M4K8</accession>
<feature type="region of interest" description="Disordered" evidence="1">
    <location>
        <begin position="148"/>
        <end position="177"/>
    </location>
</feature>
<evidence type="ECO:0000313" key="3">
    <source>
        <dbReference type="WBParaSite" id="Minc3s01184g21493"/>
    </source>
</evidence>
<feature type="region of interest" description="Disordered" evidence="1">
    <location>
        <begin position="1"/>
        <end position="26"/>
    </location>
</feature>
<dbReference type="Proteomes" id="UP000887563">
    <property type="component" value="Unplaced"/>
</dbReference>
<sequence>MVGPGEQPLEHNQPTIEYPTNSKQVHPVNEYQHKLEERVKKLGLSDFKHGDLYEDYRQQKTVQEDEKAKRYQKLLGTLEDPKHPSLVDQYRRDKGKFNQRAKSDPTGNWHEDLFGKDYQRAMSDFDHLKAKQREKILGTLEDHKHPSLIDQYNKDKGSLNKRAKSDPTGNKVVKAKDSDFNGSEQKLEKLALSDFKHGDLLGRKGGFKQRTIKVPAGKNVEQGKGSDFNANVEEMVGAENGHKNQVNPKLTGRKLAEFNHIPDVDTILGFKRGGHALEEPHKN</sequence>